<reference evidence="17" key="1">
    <citation type="submission" date="2021-12" db="EMBL/GenBank/DDBJ databases">
        <authorList>
            <person name="King R."/>
        </authorList>
    </citation>
    <scope>NUCLEOTIDE SEQUENCE</scope>
</reference>
<comment type="subcellular location">
    <subcellularLocation>
        <location evidence="1 13">Membrane</location>
        <topology evidence="1 13">Multi-pass membrane protein</topology>
    </subcellularLocation>
</comment>
<dbReference type="InterPro" id="IPR006544">
    <property type="entry name" value="P-type_TPase_V"/>
</dbReference>
<proteinExistence type="inferred from homology"/>
<dbReference type="GO" id="GO:0005524">
    <property type="term" value="F:ATP binding"/>
    <property type="evidence" value="ECO:0007669"/>
    <property type="project" value="UniProtKB-UniRule"/>
</dbReference>
<dbReference type="GO" id="GO:0015203">
    <property type="term" value="F:polyamine transmembrane transporter activity"/>
    <property type="evidence" value="ECO:0007669"/>
    <property type="project" value="TreeGrafter"/>
</dbReference>
<feature type="transmembrane region" description="Helical" evidence="13">
    <location>
        <begin position="205"/>
        <end position="227"/>
    </location>
</feature>
<dbReference type="Pfam" id="PF12409">
    <property type="entry name" value="P5-ATPase"/>
    <property type="match status" value="1"/>
</dbReference>
<dbReference type="PROSITE" id="PS01229">
    <property type="entry name" value="COF_2"/>
    <property type="match status" value="1"/>
</dbReference>
<evidence type="ECO:0000256" key="5">
    <source>
        <dbReference type="ARBA" id="ARBA00022723"/>
    </source>
</evidence>
<dbReference type="SUPFAM" id="SSF81660">
    <property type="entry name" value="Metal cation-transporting ATPase, ATP-binding domain N"/>
    <property type="match status" value="1"/>
</dbReference>
<dbReference type="InterPro" id="IPR036412">
    <property type="entry name" value="HAD-like_sf"/>
</dbReference>
<feature type="transmembrane region" description="Helical" evidence="13">
    <location>
        <begin position="239"/>
        <end position="260"/>
    </location>
</feature>
<feature type="transmembrane region" description="Helical" evidence="13">
    <location>
        <begin position="1062"/>
        <end position="1084"/>
    </location>
</feature>
<dbReference type="InterPro" id="IPR023298">
    <property type="entry name" value="ATPase_P-typ_TM_dom_sf"/>
</dbReference>
<dbReference type="AlphaFoldDB" id="A0A9P0AV87"/>
<dbReference type="FunFam" id="1.20.1110.10:FF:000023">
    <property type="entry name" value="Cation-transporting ATPase"/>
    <property type="match status" value="1"/>
</dbReference>
<evidence type="ECO:0000313" key="18">
    <source>
        <dbReference type="Proteomes" id="UP001154078"/>
    </source>
</evidence>
<dbReference type="GO" id="GO:0016887">
    <property type="term" value="F:ATP hydrolysis activity"/>
    <property type="evidence" value="ECO:0007669"/>
    <property type="project" value="InterPro"/>
</dbReference>
<evidence type="ECO:0000259" key="15">
    <source>
        <dbReference type="Pfam" id="PF00122"/>
    </source>
</evidence>
<dbReference type="PROSITE" id="PS00154">
    <property type="entry name" value="ATPASE_E1_E2"/>
    <property type="match status" value="1"/>
</dbReference>
<dbReference type="GO" id="GO:0016020">
    <property type="term" value="C:membrane"/>
    <property type="evidence" value="ECO:0007669"/>
    <property type="project" value="UniProtKB-SubCell"/>
</dbReference>
<dbReference type="InterPro" id="IPR001757">
    <property type="entry name" value="P_typ_ATPase"/>
</dbReference>
<feature type="domain" description="P5B-type ATPase N-terminal" evidence="16">
    <location>
        <begin position="37"/>
        <end position="161"/>
    </location>
</feature>
<dbReference type="Gene3D" id="3.40.50.1000">
    <property type="entry name" value="HAD superfamily/HAD-like"/>
    <property type="match status" value="1"/>
</dbReference>
<dbReference type="Pfam" id="PF13246">
    <property type="entry name" value="Cation_ATPase"/>
    <property type="match status" value="1"/>
</dbReference>
<keyword evidence="10 13" id="KW-1133">Transmembrane helix</keyword>
<organism evidence="17 18">
    <name type="scientific">Brassicogethes aeneus</name>
    <name type="common">Rape pollen beetle</name>
    <name type="synonym">Meligethes aeneus</name>
    <dbReference type="NCBI Taxonomy" id="1431903"/>
    <lineage>
        <taxon>Eukaryota</taxon>
        <taxon>Metazoa</taxon>
        <taxon>Ecdysozoa</taxon>
        <taxon>Arthropoda</taxon>
        <taxon>Hexapoda</taxon>
        <taxon>Insecta</taxon>
        <taxon>Pterygota</taxon>
        <taxon>Neoptera</taxon>
        <taxon>Endopterygota</taxon>
        <taxon>Coleoptera</taxon>
        <taxon>Polyphaga</taxon>
        <taxon>Cucujiformia</taxon>
        <taxon>Nitidulidae</taxon>
        <taxon>Meligethinae</taxon>
        <taxon>Brassicogethes</taxon>
    </lineage>
</organism>
<dbReference type="PRINTS" id="PR00119">
    <property type="entry name" value="CATATPASE"/>
</dbReference>
<keyword evidence="5 13" id="KW-0479">Metal-binding</keyword>
<keyword evidence="9 13" id="KW-1278">Translocase</keyword>
<feature type="transmembrane region" description="Helical" evidence="13">
    <location>
        <begin position="57"/>
        <end position="75"/>
    </location>
</feature>
<dbReference type="EC" id="7.2.2.-" evidence="13"/>
<feature type="transmembrane region" description="Helical" evidence="13">
    <location>
        <begin position="915"/>
        <end position="936"/>
    </location>
</feature>
<dbReference type="Gene3D" id="3.40.1110.10">
    <property type="entry name" value="Calcium-transporting ATPase, cytoplasmic domain N"/>
    <property type="match status" value="1"/>
</dbReference>
<dbReference type="PANTHER" id="PTHR45630:SF8">
    <property type="entry name" value="CATION-TRANSPORTING ATPASE"/>
    <property type="match status" value="1"/>
</dbReference>
<evidence type="ECO:0000256" key="1">
    <source>
        <dbReference type="ARBA" id="ARBA00004141"/>
    </source>
</evidence>
<dbReference type="Proteomes" id="UP001154078">
    <property type="component" value="Chromosome 11"/>
</dbReference>
<dbReference type="NCBIfam" id="TIGR01494">
    <property type="entry name" value="ATPase_P-type"/>
    <property type="match status" value="3"/>
</dbReference>
<dbReference type="GO" id="GO:0019829">
    <property type="term" value="F:ATPase-coupled monoatomic cation transmembrane transporter activity"/>
    <property type="evidence" value="ECO:0007669"/>
    <property type="project" value="UniProtKB-UniRule"/>
</dbReference>
<dbReference type="InterPro" id="IPR008250">
    <property type="entry name" value="ATPase_P-typ_transduc_dom_A_sf"/>
</dbReference>
<dbReference type="SFLD" id="SFLDG00002">
    <property type="entry name" value="C1.7:_P-type_atpase_like"/>
    <property type="match status" value="1"/>
</dbReference>
<dbReference type="SUPFAM" id="SSF81653">
    <property type="entry name" value="Calcium ATPase, transduction domain A"/>
    <property type="match status" value="1"/>
</dbReference>
<comment type="catalytic activity">
    <reaction evidence="12 13">
        <text>ATP + H2O = ADP + phosphate + H(+)</text>
        <dbReference type="Rhea" id="RHEA:13065"/>
        <dbReference type="ChEBI" id="CHEBI:15377"/>
        <dbReference type="ChEBI" id="CHEBI:15378"/>
        <dbReference type="ChEBI" id="CHEBI:30616"/>
        <dbReference type="ChEBI" id="CHEBI:43474"/>
        <dbReference type="ChEBI" id="CHEBI:456216"/>
    </reaction>
</comment>
<feature type="region of interest" description="Disordered" evidence="14">
    <location>
        <begin position="1"/>
        <end position="20"/>
    </location>
</feature>
<keyword evidence="8 13" id="KW-0460">Magnesium</keyword>
<evidence type="ECO:0000256" key="10">
    <source>
        <dbReference type="ARBA" id="ARBA00022989"/>
    </source>
</evidence>
<dbReference type="SFLD" id="SFLDS00003">
    <property type="entry name" value="Haloacid_Dehalogenase"/>
    <property type="match status" value="1"/>
</dbReference>
<comment type="similarity">
    <text evidence="2 13">Belongs to the cation transport ATPase (P-type) (TC 3.A.3) family. Type V subfamily.</text>
</comment>
<evidence type="ECO:0000259" key="16">
    <source>
        <dbReference type="Pfam" id="PF12409"/>
    </source>
</evidence>
<evidence type="ECO:0000256" key="9">
    <source>
        <dbReference type="ARBA" id="ARBA00022967"/>
    </source>
</evidence>
<accession>A0A9P0AV87</accession>
<evidence type="ECO:0000256" key="13">
    <source>
        <dbReference type="RuleBase" id="RU362082"/>
    </source>
</evidence>
<feature type="transmembrane region" description="Helical" evidence="13">
    <location>
        <begin position="441"/>
        <end position="468"/>
    </location>
</feature>
<dbReference type="InterPro" id="IPR023299">
    <property type="entry name" value="ATPase_P-typ_cyto_dom_N"/>
</dbReference>
<evidence type="ECO:0000256" key="4">
    <source>
        <dbReference type="ARBA" id="ARBA00022692"/>
    </source>
</evidence>
<dbReference type="NCBIfam" id="TIGR01657">
    <property type="entry name" value="P-ATPase-V"/>
    <property type="match status" value="1"/>
</dbReference>
<dbReference type="EMBL" id="OV121142">
    <property type="protein sequence ID" value="CAH0549263.1"/>
    <property type="molecule type" value="Genomic_DNA"/>
</dbReference>
<dbReference type="Gene3D" id="2.70.150.10">
    <property type="entry name" value="Calcium-transporting ATPase, cytoplasmic transduction domain A"/>
    <property type="match status" value="1"/>
</dbReference>
<dbReference type="PANTHER" id="PTHR45630">
    <property type="entry name" value="CATION-TRANSPORTING ATPASE-RELATED"/>
    <property type="match status" value="1"/>
</dbReference>
<dbReference type="InterPro" id="IPR059000">
    <property type="entry name" value="ATPase_P-type_domA"/>
</dbReference>
<dbReference type="FunFam" id="3.40.50.1000:FF:000068">
    <property type="entry name" value="Cation-transporting ATPase"/>
    <property type="match status" value="1"/>
</dbReference>
<keyword evidence="4 13" id="KW-0812">Transmembrane</keyword>
<dbReference type="OrthoDB" id="48943at2759"/>
<dbReference type="SUPFAM" id="SSF81665">
    <property type="entry name" value="Calcium ATPase, transmembrane domain M"/>
    <property type="match status" value="1"/>
</dbReference>
<evidence type="ECO:0000256" key="3">
    <source>
        <dbReference type="ARBA" id="ARBA00022553"/>
    </source>
</evidence>
<protein>
    <recommendedName>
        <fullName evidence="13">Cation-transporting ATPase</fullName>
        <ecNumber evidence="13">7.2.2.-</ecNumber>
    </recommendedName>
</protein>
<evidence type="ECO:0000313" key="17">
    <source>
        <dbReference type="EMBL" id="CAH0549263.1"/>
    </source>
</evidence>
<evidence type="ECO:0000256" key="6">
    <source>
        <dbReference type="ARBA" id="ARBA00022741"/>
    </source>
</evidence>
<evidence type="ECO:0000256" key="7">
    <source>
        <dbReference type="ARBA" id="ARBA00022840"/>
    </source>
</evidence>
<keyword evidence="11 13" id="KW-0472">Membrane</keyword>
<dbReference type="InterPro" id="IPR018303">
    <property type="entry name" value="ATPase_P-typ_P_site"/>
</dbReference>
<evidence type="ECO:0000256" key="12">
    <source>
        <dbReference type="ARBA" id="ARBA00049360"/>
    </source>
</evidence>
<dbReference type="InterPro" id="IPR044492">
    <property type="entry name" value="P_typ_ATPase_HD_dom"/>
</dbReference>
<feature type="transmembrane region" description="Helical" evidence="13">
    <location>
        <begin position="412"/>
        <end position="429"/>
    </location>
</feature>
<evidence type="ECO:0000256" key="8">
    <source>
        <dbReference type="ARBA" id="ARBA00022842"/>
    </source>
</evidence>
<keyword evidence="7 13" id="KW-0067">ATP-binding</keyword>
<keyword evidence="3" id="KW-0597">Phosphoprotein</keyword>
<dbReference type="GO" id="GO:0006874">
    <property type="term" value="P:intracellular calcium ion homeostasis"/>
    <property type="evidence" value="ECO:0007669"/>
    <property type="project" value="TreeGrafter"/>
</dbReference>
<feature type="transmembrane region" description="Helical" evidence="13">
    <location>
        <begin position="1030"/>
        <end position="1050"/>
    </location>
</feature>
<feature type="domain" description="P-type ATPase A" evidence="15">
    <location>
        <begin position="276"/>
        <end position="395"/>
    </location>
</feature>
<dbReference type="InterPro" id="IPR047819">
    <property type="entry name" value="P5A-ATPase_N"/>
</dbReference>
<dbReference type="Pfam" id="PF00122">
    <property type="entry name" value="E1-E2_ATPase"/>
    <property type="match status" value="1"/>
</dbReference>
<keyword evidence="18" id="KW-1185">Reference proteome</keyword>
<dbReference type="SUPFAM" id="SSF56784">
    <property type="entry name" value="HAD-like"/>
    <property type="match status" value="1"/>
</dbReference>
<dbReference type="InterPro" id="IPR023214">
    <property type="entry name" value="HAD_sf"/>
</dbReference>
<feature type="transmembrane region" description="Helical" evidence="13">
    <location>
        <begin position="978"/>
        <end position="1000"/>
    </location>
</feature>
<evidence type="ECO:0000256" key="2">
    <source>
        <dbReference type="ARBA" id="ARBA00006000"/>
    </source>
</evidence>
<feature type="transmembrane region" description="Helical" evidence="13">
    <location>
        <begin position="942"/>
        <end position="966"/>
    </location>
</feature>
<dbReference type="GO" id="GO:0046872">
    <property type="term" value="F:metal ion binding"/>
    <property type="evidence" value="ECO:0007669"/>
    <property type="project" value="UniProtKB-UniRule"/>
</dbReference>
<evidence type="ECO:0000256" key="14">
    <source>
        <dbReference type="SAM" id="MobiDB-lite"/>
    </source>
</evidence>
<gene>
    <name evidence="17" type="ORF">MELIAE_LOCUS2461</name>
</gene>
<dbReference type="GO" id="GO:0140358">
    <property type="term" value="F:P-type transmembrane transporter activity"/>
    <property type="evidence" value="ECO:0007669"/>
    <property type="project" value="InterPro"/>
</dbReference>
<dbReference type="SFLD" id="SFLDF00027">
    <property type="entry name" value="p-type_atpase"/>
    <property type="match status" value="1"/>
</dbReference>
<name>A0A9P0AV87_BRAAE</name>
<sequence>MNKNLKKENNNQINREKAANNHEKFMHTKVQYINFGENDQMEIAGYKPHKLKSRVTLFFYFLTFGLLRLFFHWYPQLKLLSTHKKCSLKNAEKVLITDNYKGKFKSYFVKEIIEISTKNLSKENSKDSNDELLNFFLCDGTERSLSSIRILKCKKLTYIWNDERCKFVKLAGLDKGVSRNDLHKYTGYTTKEQNVKRVIYGYNEIVVPVQSICTLLVLEALTPFYIFQVFSLIVWFCEYYYYYTIAIIIMSVFGISTSIIQTRKNQKNLKGTVHSSDKAVVCRGNGLYQDIPTTYLVPGDVIVIPKNGCEMQCDAILLNGSCVVNESMLTGESVPVTKNSLPKNNTPYNVKEDVNHTLYCGTKVIQTRHYDETQVLAVVIRTAYLTTKGELVRSIMYPPPADFKFDQDSYKFIGILGFIASLGFIYTIVSKSSRNIAAVDILIKALDLVTVAVPPALPAAMTVGKLYALNRLKNHKIFCINSRVINVSGSIDCVCFDKTGTLTEDALDMWGVVPVENNKIKPPIKTFKDIENESSLFRGMASCHSLTLIDETTCGDPLDVKMFECTNWVLEEPSSSKNYVHKIRPSMISKPFASSPNNNSYEIGILKHFQFSSTLQRMSVITKSTDAEHFDVFCKGSPEMIISLCDNTTVPNDIQTWLQNYTEQGYRVIALATKKLNNLSEIDLNHLPREDVESNLQFLGLIILENKLKPETHDVIKTLKRAGLKIVMITGDNIQTAIHVGKECGLIDTSKTVIEVLANKPTKYDFASVTYEVLEKTDKKVFNHLENGFHADFDVEKSQRKDYQFVVTGTSWANLVQYFPDLISRIVAKGVVFARMSGLQKQQLIEELKNMGYYVSMCGDGANDCGALKAAHVGISLSEAESSVASPFTSKEANISCVTKVIMEGRAALVTSFGVFKMMLCYSLTEFASVIILYTIDTNLTSVQYLFIDIFLILNFSSVFGITRAYKVLDRTPPMTSLLSFIPICSLVSFMTVTVFYQVFAYHFVKSYEWFTPFQFNPNNTTFYECYENYAVYSVSMFQYITMAIVFSKGKPYRLSIITNKLFIISIVIMIAICSYIVILPAHWLKQLFELKIPPIVDSRFHFLLIAFANFATCFIAEDIFIEIILKKFIEPRIQKFKKSQPAHKKLLLELRENDSWPVLENSSRNGIVNESYETTENTNC</sequence>
<feature type="transmembrane region" description="Helical" evidence="13">
    <location>
        <begin position="1104"/>
        <end position="1126"/>
    </location>
</feature>
<evidence type="ECO:0000256" key="11">
    <source>
        <dbReference type="ARBA" id="ARBA00023136"/>
    </source>
</evidence>
<keyword evidence="6 13" id="KW-0547">Nucleotide-binding</keyword>